<feature type="compositionally biased region" description="Basic and acidic residues" evidence="1">
    <location>
        <begin position="67"/>
        <end position="80"/>
    </location>
</feature>
<feature type="region of interest" description="Disordered" evidence="1">
    <location>
        <begin position="55"/>
        <end position="113"/>
    </location>
</feature>
<evidence type="ECO:0000313" key="2">
    <source>
        <dbReference type="EMBL" id="MED5020918.1"/>
    </source>
</evidence>
<sequence length="113" mass="12903">MTLGKITLTCDEINEYNRLKQKIREARTRMEISLYTKQAENILERGRLRYVSKLENNSSLSSNPEVKGMETKSGTNEKKARLSAYAPSKRYPFPHPVKQSPILSKLVKSSSGR</sequence>
<dbReference type="RefSeq" id="WP_328282335.1">
    <property type="nucleotide sequence ID" value="NZ_JARTLD010000083.1"/>
</dbReference>
<organism evidence="2 3">
    <name type="scientific">Paenibacillus chibensis</name>
    <dbReference type="NCBI Taxonomy" id="59846"/>
    <lineage>
        <taxon>Bacteria</taxon>
        <taxon>Bacillati</taxon>
        <taxon>Bacillota</taxon>
        <taxon>Bacilli</taxon>
        <taxon>Bacillales</taxon>
        <taxon>Paenibacillaceae</taxon>
        <taxon>Paenibacillus</taxon>
    </lineage>
</organism>
<gene>
    <name evidence="2" type="ORF">P9847_27015</name>
</gene>
<name>A0ABU6Q1C5_9BACL</name>
<evidence type="ECO:0000313" key="3">
    <source>
        <dbReference type="Proteomes" id="UP001343257"/>
    </source>
</evidence>
<keyword evidence="3" id="KW-1185">Reference proteome</keyword>
<dbReference type="Proteomes" id="UP001343257">
    <property type="component" value="Unassembled WGS sequence"/>
</dbReference>
<reference evidence="2 3" key="1">
    <citation type="submission" date="2023-03" db="EMBL/GenBank/DDBJ databases">
        <title>Bacillus Genome Sequencing.</title>
        <authorList>
            <person name="Dunlap C."/>
        </authorList>
    </citation>
    <scope>NUCLEOTIDE SEQUENCE [LARGE SCALE GENOMIC DNA]</scope>
    <source>
        <strain evidence="2 3">NRS-52</strain>
    </source>
</reference>
<proteinExistence type="predicted"/>
<protein>
    <submittedName>
        <fullName evidence="2">Uncharacterized protein</fullName>
    </submittedName>
</protein>
<dbReference type="EMBL" id="JARTLD010000083">
    <property type="protein sequence ID" value="MED5020918.1"/>
    <property type="molecule type" value="Genomic_DNA"/>
</dbReference>
<accession>A0ABU6Q1C5</accession>
<evidence type="ECO:0000256" key="1">
    <source>
        <dbReference type="SAM" id="MobiDB-lite"/>
    </source>
</evidence>
<comment type="caution">
    <text evidence="2">The sequence shown here is derived from an EMBL/GenBank/DDBJ whole genome shotgun (WGS) entry which is preliminary data.</text>
</comment>